<feature type="compositionally biased region" description="Polar residues" evidence="1">
    <location>
        <begin position="32"/>
        <end position="42"/>
    </location>
</feature>
<dbReference type="EMBL" id="WIGO01000005">
    <property type="protein sequence ID" value="KAF6840949.1"/>
    <property type="molecule type" value="Genomic_DNA"/>
</dbReference>
<accession>A0A8H6NR08</accession>
<sequence>MDGLVPPHVLRAIDSDLPARIRSIERDRGSESGRQSVASNYLQGKLQKRREEAERLAAARSMQDASASMELPPRNTQSSPVKGGPSDGHRPRSSGGSGDPKKKGMGSKEMEAVNRFNAAQAKPRPQSSNSSTGANGRTSSRNELTPSRPRRHRIDEVNDKLLDELEKRDKAVQEAVQMIVALEVQVEKLAREREMVRQVDAAGYLALGQLKARINGPTPKPRTADLAGLEADARALTRMPSFMSDRTENTENLRKVYLNSRGSLLSLQRGAAEGAEEEGRRVNSLTSPSLSVLSESSFTGIYGDRGEQDQTIVPEMDGASRSQPRKLSHSSGRAVSQRPASTVPARLGQSGRSASTTRTPGPGQFQSIHDIIDHTSPLQKIARLDPAYYDQSPTQEHFPTASRGQSYKHANGAKRETLRRVTTDGPPSRSGDQALPPTPDAISTSTLRRFKTSDDTLSPQRNVSGQRSYQSVSDGTSRADDAEHGGGAPVFHQPLVSGFGNEPISVSHFDARPLLIALPRSADEGTVSRRGEIDWESDVDSVHSLDSSLDIWLQQGKDPKALGQDRGESPDLFNFAPSSGGGWATHQMFDSVGGAFQVPGLVQGAGNPAEDLMSAQEALFPDAVQPPVNGKLRKSPSRSGSRRNSVDTQMLQPAESVGLEADLP</sequence>
<feature type="region of interest" description="Disordered" evidence="1">
    <location>
        <begin position="19"/>
        <end position="156"/>
    </location>
</feature>
<dbReference type="AlphaFoldDB" id="A0A8H6NR08"/>
<comment type="caution">
    <text evidence="2">The sequence shown here is derived from an EMBL/GenBank/DDBJ whole genome shotgun (WGS) entry which is preliminary data.</text>
</comment>
<feature type="region of interest" description="Disordered" evidence="1">
    <location>
        <begin position="315"/>
        <end position="368"/>
    </location>
</feature>
<evidence type="ECO:0000256" key="1">
    <source>
        <dbReference type="SAM" id="MobiDB-lite"/>
    </source>
</evidence>
<evidence type="ECO:0000313" key="2">
    <source>
        <dbReference type="EMBL" id="KAF6840949.1"/>
    </source>
</evidence>
<feature type="compositionally biased region" description="Polar residues" evidence="1">
    <location>
        <begin position="125"/>
        <end position="145"/>
    </location>
</feature>
<feature type="region of interest" description="Disordered" evidence="1">
    <location>
        <begin position="390"/>
        <end position="488"/>
    </location>
</feature>
<dbReference type="InterPro" id="IPR036263">
    <property type="entry name" value="Chorismate_II_sf"/>
</dbReference>
<feature type="compositionally biased region" description="Basic and acidic residues" evidence="1">
    <location>
        <begin position="99"/>
        <end position="112"/>
    </location>
</feature>
<feature type="compositionally biased region" description="Polar residues" evidence="1">
    <location>
        <begin position="637"/>
        <end position="651"/>
    </location>
</feature>
<proteinExistence type="predicted"/>
<dbReference type="GO" id="GO:0046417">
    <property type="term" value="P:chorismate metabolic process"/>
    <property type="evidence" value="ECO:0007669"/>
    <property type="project" value="InterPro"/>
</dbReference>
<evidence type="ECO:0000313" key="3">
    <source>
        <dbReference type="Proteomes" id="UP000654918"/>
    </source>
</evidence>
<gene>
    <name evidence="2" type="ORF">CPLU01_00945</name>
</gene>
<feature type="compositionally biased region" description="Basic and acidic residues" evidence="1">
    <location>
        <begin position="413"/>
        <end position="422"/>
    </location>
</feature>
<feature type="compositionally biased region" description="Basic and acidic residues" evidence="1">
    <location>
        <begin position="19"/>
        <end position="31"/>
    </location>
</feature>
<name>A0A8H6NR08_9PEZI</name>
<dbReference type="SUPFAM" id="SSF48600">
    <property type="entry name" value="Chorismate mutase II"/>
    <property type="match status" value="1"/>
</dbReference>
<feature type="compositionally biased region" description="Polar residues" evidence="1">
    <location>
        <begin position="329"/>
        <end position="340"/>
    </location>
</feature>
<protein>
    <submittedName>
        <fullName evidence="2">Uncharacterized protein</fullName>
    </submittedName>
</protein>
<reference evidence="2" key="1">
    <citation type="journal article" date="2020" name="Phytopathology">
        <title>Genome Sequence Resources of Colletotrichum truncatum, C. plurivorum, C. musicola, and C. sojae: Four Species Pathogenic to Soybean (Glycine max).</title>
        <authorList>
            <person name="Rogerio F."/>
            <person name="Boufleur T.R."/>
            <person name="Ciampi-Guillardi M."/>
            <person name="Sukno S.A."/>
            <person name="Thon M.R."/>
            <person name="Massola Junior N.S."/>
            <person name="Baroncelli R."/>
        </authorList>
    </citation>
    <scope>NUCLEOTIDE SEQUENCE</scope>
    <source>
        <strain evidence="2">LFN00145</strain>
    </source>
</reference>
<feature type="region of interest" description="Disordered" evidence="1">
    <location>
        <begin position="620"/>
        <end position="664"/>
    </location>
</feature>
<keyword evidence="3" id="KW-1185">Reference proteome</keyword>
<feature type="compositionally biased region" description="Polar residues" evidence="1">
    <location>
        <begin position="350"/>
        <end position="367"/>
    </location>
</feature>
<feature type="compositionally biased region" description="Polar residues" evidence="1">
    <location>
        <begin position="455"/>
        <end position="476"/>
    </location>
</feature>
<dbReference type="Proteomes" id="UP000654918">
    <property type="component" value="Unassembled WGS sequence"/>
</dbReference>
<organism evidence="2 3">
    <name type="scientific">Colletotrichum plurivorum</name>
    <dbReference type="NCBI Taxonomy" id="2175906"/>
    <lineage>
        <taxon>Eukaryota</taxon>
        <taxon>Fungi</taxon>
        <taxon>Dikarya</taxon>
        <taxon>Ascomycota</taxon>
        <taxon>Pezizomycotina</taxon>
        <taxon>Sordariomycetes</taxon>
        <taxon>Hypocreomycetidae</taxon>
        <taxon>Glomerellales</taxon>
        <taxon>Glomerellaceae</taxon>
        <taxon>Colletotrichum</taxon>
        <taxon>Colletotrichum orchidearum species complex</taxon>
    </lineage>
</organism>
<feature type="compositionally biased region" description="Polar residues" evidence="1">
    <location>
        <begin position="391"/>
        <end position="405"/>
    </location>
</feature>